<feature type="transmembrane region" description="Helical" evidence="8">
    <location>
        <begin position="397"/>
        <end position="418"/>
    </location>
</feature>
<evidence type="ECO:0000313" key="11">
    <source>
        <dbReference type="Proteomes" id="UP001487305"/>
    </source>
</evidence>
<keyword evidence="11" id="KW-1185">Reference proteome</keyword>
<evidence type="ECO:0000256" key="3">
    <source>
        <dbReference type="ARBA" id="ARBA00022676"/>
    </source>
</evidence>
<dbReference type="InterPro" id="IPR038731">
    <property type="entry name" value="RgtA/B/C-like"/>
</dbReference>
<keyword evidence="2" id="KW-1003">Cell membrane</keyword>
<feature type="transmembrane region" description="Helical" evidence="8">
    <location>
        <begin position="193"/>
        <end position="221"/>
    </location>
</feature>
<feature type="transmembrane region" description="Helical" evidence="8">
    <location>
        <begin position="330"/>
        <end position="351"/>
    </location>
</feature>
<dbReference type="EC" id="2.4.-.-" evidence="10"/>
<evidence type="ECO:0000256" key="6">
    <source>
        <dbReference type="ARBA" id="ARBA00022989"/>
    </source>
</evidence>
<dbReference type="GO" id="GO:0016757">
    <property type="term" value="F:glycosyltransferase activity"/>
    <property type="evidence" value="ECO:0007669"/>
    <property type="project" value="UniProtKB-KW"/>
</dbReference>
<name>A0ABV1JCB2_9ACTN</name>
<sequence>MGALRNLGEAISRWNNPFCDPRTRRAALFAIVAIGALLRVTMCFVGYPHQLHADEMNVIEPAVEMIERGSYLSYVYFHPDHFQIKICAFLFNAYSLLRYGADAAAVGAIPAFYVIARLVTAVCGIAMIPVAHCLLERIKRGTGVFAAFSVAFFPAYITHSGYASPDVPLSLVILVLIYLGVRHLERGGIGTVVAMGVATAIGMTTKYPAAICCFYVAGIIVVEGFRTRSAKEIALRILLVAAVAFVCLFAISPNLVTDLPSVLASLRNEARTVHLGADGLGFFGNLWFYATGLFSIPDATYNDTPYTSLESIVFLAAGIALLARRKARYLIPFSLCLLLWVCLSVFGLHWLRWGLPMYAGPLVLMGLGLYAAVAASATLLGRTPAAPDGARRSRGGLFAFGGIAIALLAAVFSLNALASSVALAKSAVVPQTRVEALAYCEENGITPQNSAFDGYTPFNLRLAGSAADSFADAASLETAENEGIDYIVISSYMYERYDPSNPDHMDAIRFYSTVRSECELVGEWKATEIEQTPFGLVNLMAKIGYLAAPANECLAGPDIAIYRISE</sequence>
<keyword evidence="3 10" id="KW-0328">Glycosyltransferase</keyword>
<evidence type="ECO:0000256" key="1">
    <source>
        <dbReference type="ARBA" id="ARBA00004651"/>
    </source>
</evidence>
<evidence type="ECO:0000256" key="2">
    <source>
        <dbReference type="ARBA" id="ARBA00022475"/>
    </source>
</evidence>
<feature type="transmembrane region" description="Helical" evidence="8">
    <location>
        <begin position="233"/>
        <end position="251"/>
    </location>
</feature>
<feature type="transmembrane region" description="Helical" evidence="8">
    <location>
        <begin position="140"/>
        <end position="157"/>
    </location>
</feature>
<keyword evidence="7 8" id="KW-0472">Membrane</keyword>
<dbReference type="RefSeq" id="WP_102374968.1">
    <property type="nucleotide sequence ID" value="NZ_JBBNOP010000005.1"/>
</dbReference>
<feature type="domain" description="Glycosyltransferase RgtA/B/C/D-like" evidence="9">
    <location>
        <begin position="116"/>
        <end position="255"/>
    </location>
</feature>
<accession>A0ABV1JCB2</accession>
<keyword evidence="4 10" id="KW-0808">Transferase</keyword>
<reference evidence="10 11" key="1">
    <citation type="submission" date="2024-04" db="EMBL/GenBank/DDBJ databases">
        <title>Human intestinal bacterial collection.</title>
        <authorList>
            <person name="Pauvert C."/>
            <person name="Hitch T.C.A."/>
            <person name="Clavel T."/>
        </authorList>
    </citation>
    <scope>NUCLEOTIDE SEQUENCE [LARGE SCALE GENOMIC DNA]</scope>
    <source>
        <strain evidence="10 11">CLA-KB-H42</strain>
    </source>
</reference>
<feature type="transmembrane region" description="Helical" evidence="8">
    <location>
        <begin position="104"/>
        <end position="128"/>
    </location>
</feature>
<keyword evidence="5 8" id="KW-0812">Transmembrane</keyword>
<gene>
    <name evidence="10" type="ORF">AAA083_07000</name>
</gene>
<evidence type="ECO:0000256" key="5">
    <source>
        <dbReference type="ARBA" id="ARBA00022692"/>
    </source>
</evidence>
<dbReference type="PANTHER" id="PTHR33908">
    <property type="entry name" value="MANNOSYLTRANSFERASE YKCB-RELATED"/>
    <property type="match status" value="1"/>
</dbReference>
<dbReference type="Pfam" id="PF13231">
    <property type="entry name" value="PMT_2"/>
    <property type="match status" value="1"/>
</dbReference>
<feature type="transmembrane region" description="Helical" evidence="8">
    <location>
        <begin position="357"/>
        <end position="377"/>
    </location>
</feature>
<evidence type="ECO:0000256" key="4">
    <source>
        <dbReference type="ARBA" id="ARBA00022679"/>
    </source>
</evidence>
<feature type="transmembrane region" description="Helical" evidence="8">
    <location>
        <begin position="272"/>
        <end position="294"/>
    </location>
</feature>
<proteinExistence type="predicted"/>
<feature type="transmembrane region" description="Helical" evidence="8">
    <location>
        <begin position="26"/>
        <end position="47"/>
    </location>
</feature>
<evidence type="ECO:0000256" key="7">
    <source>
        <dbReference type="ARBA" id="ARBA00023136"/>
    </source>
</evidence>
<dbReference type="InterPro" id="IPR050297">
    <property type="entry name" value="LipidA_mod_glycosyltrf_83"/>
</dbReference>
<comment type="subcellular location">
    <subcellularLocation>
        <location evidence="1">Cell membrane</location>
        <topology evidence="1">Multi-pass membrane protein</topology>
    </subcellularLocation>
</comment>
<organism evidence="10 11">
    <name type="scientific">Raoultibacter massiliensis</name>
    <dbReference type="NCBI Taxonomy" id="1852371"/>
    <lineage>
        <taxon>Bacteria</taxon>
        <taxon>Bacillati</taxon>
        <taxon>Actinomycetota</taxon>
        <taxon>Coriobacteriia</taxon>
        <taxon>Eggerthellales</taxon>
        <taxon>Eggerthellaceae</taxon>
        <taxon>Raoultibacter</taxon>
    </lineage>
</organism>
<evidence type="ECO:0000256" key="8">
    <source>
        <dbReference type="SAM" id="Phobius"/>
    </source>
</evidence>
<dbReference type="EMBL" id="JBBNOP010000005">
    <property type="protein sequence ID" value="MEQ3362719.1"/>
    <property type="molecule type" value="Genomic_DNA"/>
</dbReference>
<comment type="caution">
    <text evidence="10">The sequence shown here is derived from an EMBL/GenBank/DDBJ whole genome shotgun (WGS) entry which is preliminary data.</text>
</comment>
<dbReference type="PANTHER" id="PTHR33908:SF11">
    <property type="entry name" value="MEMBRANE PROTEIN"/>
    <property type="match status" value="1"/>
</dbReference>
<evidence type="ECO:0000313" key="10">
    <source>
        <dbReference type="EMBL" id="MEQ3362719.1"/>
    </source>
</evidence>
<dbReference type="Proteomes" id="UP001487305">
    <property type="component" value="Unassembled WGS sequence"/>
</dbReference>
<evidence type="ECO:0000259" key="9">
    <source>
        <dbReference type="Pfam" id="PF13231"/>
    </source>
</evidence>
<protein>
    <submittedName>
        <fullName evidence="10">Glycosyltransferase family 39 protein</fullName>
        <ecNumber evidence="10">2.4.-.-</ecNumber>
    </submittedName>
</protein>
<keyword evidence="6 8" id="KW-1133">Transmembrane helix</keyword>